<proteinExistence type="predicted"/>
<sequence>MKLRHDNLEKNNRELENKYTAELTQNESMQNQIKNLTVSLSSMEKKNKNFTEELDMAKDIYKTEKKKSDDVERNITHALNETEKKQSDKIYQLQKTKLQQMPLQLKEETIDISQNEEISLIIELKCERLIAMVEYNNENVYLGVLQDSMLTFTRQPLGKLGPDFVIKDLNFSLNKKDRQLINSAYIIENIKCKIVKKQIYYKHDK</sequence>
<dbReference type="Proteomes" id="UP000683360">
    <property type="component" value="Unassembled WGS sequence"/>
</dbReference>
<name>A0A8S3UWR4_MYTED</name>
<organism evidence="2 3">
    <name type="scientific">Mytilus edulis</name>
    <name type="common">Blue mussel</name>
    <dbReference type="NCBI Taxonomy" id="6550"/>
    <lineage>
        <taxon>Eukaryota</taxon>
        <taxon>Metazoa</taxon>
        <taxon>Spiralia</taxon>
        <taxon>Lophotrochozoa</taxon>
        <taxon>Mollusca</taxon>
        <taxon>Bivalvia</taxon>
        <taxon>Autobranchia</taxon>
        <taxon>Pteriomorphia</taxon>
        <taxon>Mytilida</taxon>
        <taxon>Mytiloidea</taxon>
        <taxon>Mytilidae</taxon>
        <taxon>Mytilinae</taxon>
        <taxon>Mytilus</taxon>
    </lineage>
</organism>
<gene>
    <name evidence="2" type="ORF">MEDL_60237</name>
</gene>
<feature type="coiled-coil region" evidence="1">
    <location>
        <begin position="5"/>
        <end position="60"/>
    </location>
</feature>
<dbReference type="EMBL" id="CAJPWZ010002935">
    <property type="protein sequence ID" value="CAG2248382.1"/>
    <property type="molecule type" value="Genomic_DNA"/>
</dbReference>
<protein>
    <submittedName>
        <fullName evidence="2">Uncharacterized protein</fullName>
    </submittedName>
</protein>
<reference evidence="2" key="1">
    <citation type="submission" date="2021-03" db="EMBL/GenBank/DDBJ databases">
        <authorList>
            <person name="Bekaert M."/>
        </authorList>
    </citation>
    <scope>NUCLEOTIDE SEQUENCE</scope>
</reference>
<dbReference type="OrthoDB" id="6138376at2759"/>
<keyword evidence="3" id="KW-1185">Reference proteome</keyword>
<dbReference type="AlphaFoldDB" id="A0A8S3UWR4"/>
<accession>A0A8S3UWR4</accession>
<keyword evidence="1" id="KW-0175">Coiled coil</keyword>
<comment type="caution">
    <text evidence="2">The sequence shown here is derived from an EMBL/GenBank/DDBJ whole genome shotgun (WGS) entry which is preliminary data.</text>
</comment>
<evidence type="ECO:0000313" key="3">
    <source>
        <dbReference type="Proteomes" id="UP000683360"/>
    </source>
</evidence>
<evidence type="ECO:0000313" key="2">
    <source>
        <dbReference type="EMBL" id="CAG2248382.1"/>
    </source>
</evidence>
<evidence type="ECO:0000256" key="1">
    <source>
        <dbReference type="SAM" id="Coils"/>
    </source>
</evidence>